<dbReference type="Gene3D" id="3.40.1110.10">
    <property type="entry name" value="Calcium-transporting ATPase, cytoplasmic domain N"/>
    <property type="match status" value="1"/>
</dbReference>
<dbReference type="InterPro" id="IPR006121">
    <property type="entry name" value="HMA_dom"/>
</dbReference>
<reference evidence="11 12" key="1">
    <citation type="submission" date="2015-06" db="EMBL/GenBank/DDBJ databases">
        <title>Draft genome of the ant-associated black yeast Phialophora attae CBS 131958.</title>
        <authorList>
            <person name="Moreno L.F."/>
            <person name="Stielow B.J."/>
            <person name="de Hoog S."/>
            <person name="Vicente V.A."/>
            <person name="Weiss V.A."/>
            <person name="de Vries M."/>
            <person name="Cruz L.M."/>
            <person name="Souza E.M."/>
        </authorList>
    </citation>
    <scope>NUCLEOTIDE SEQUENCE [LARGE SCALE GENOMIC DNA]</scope>
    <source>
        <strain evidence="11 12">CBS 131958</strain>
    </source>
</reference>
<dbReference type="PANTHER" id="PTHR43520">
    <property type="entry name" value="ATP7, ISOFORM B"/>
    <property type="match status" value="1"/>
</dbReference>
<comment type="subcellular location">
    <subcellularLocation>
        <location evidence="1">Membrane</location>
    </subcellularLocation>
</comment>
<dbReference type="Pfam" id="PF00122">
    <property type="entry name" value="E1-E2_ATPase"/>
    <property type="match status" value="1"/>
</dbReference>
<feature type="domain" description="HMA" evidence="10">
    <location>
        <begin position="50"/>
        <end position="116"/>
    </location>
</feature>
<feature type="transmembrane region" description="Helical" evidence="9">
    <location>
        <begin position="459"/>
        <end position="484"/>
    </location>
</feature>
<evidence type="ECO:0000256" key="6">
    <source>
        <dbReference type="ARBA" id="ARBA00022989"/>
    </source>
</evidence>
<dbReference type="PANTHER" id="PTHR43520:SF8">
    <property type="entry name" value="P-TYPE CU(+) TRANSPORTER"/>
    <property type="match status" value="1"/>
</dbReference>
<proteinExistence type="inferred from homology"/>
<dbReference type="InterPro" id="IPR023299">
    <property type="entry name" value="ATPase_P-typ_cyto_dom_N"/>
</dbReference>
<keyword evidence="3 9" id="KW-0812">Transmembrane</keyword>
<comment type="caution">
    <text evidence="11">The sequence shown here is derived from an EMBL/GenBank/DDBJ whole genome shotgun (WGS) entry which is preliminary data.</text>
</comment>
<feature type="transmembrane region" description="Helical" evidence="9">
    <location>
        <begin position="210"/>
        <end position="228"/>
    </location>
</feature>
<evidence type="ECO:0000256" key="4">
    <source>
        <dbReference type="ARBA" id="ARBA00022723"/>
    </source>
</evidence>
<dbReference type="OrthoDB" id="432719at2759"/>
<dbReference type="FunFam" id="3.30.70.100:FF:000001">
    <property type="entry name" value="ATPase copper transporting beta"/>
    <property type="match status" value="1"/>
</dbReference>
<dbReference type="SUPFAM" id="SSF55008">
    <property type="entry name" value="HMA, heavy metal-associated domain"/>
    <property type="match status" value="1"/>
</dbReference>
<feature type="transmembrane region" description="Helical" evidence="9">
    <location>
        <begin position="170"/>
        <end position="190"/>
    </location>
</feature>
<dbReference type="InterPro" id="IPR059000">
    <property type="entry name" value="ATPase_P-type_domA"/>
</dbReference>
<dbReference type="Gene3D" id="3.30.70.100">
    <property type="match status" value="1"/>
</dbReference>
<keyword evidence="5" id="KW-1278">Translocase</keyword>
<dbReference type="VEuPathDB" id="FungiDB:AB675_1294"/>
<keyword evidence="12" id="KW-1185">Reference proteome</keyword>
<dbReference type="PROSITE" id="PS01047">
    <property type="entry name" value="HMA_1"/>
    <property type="match status" value="1"/>
</dbReference>
<comment type="similarity">
    <text evidence="2">Belongs to the cation transport ATPase (P-type) (TC 3.A.3) family. Type IB subfamily.</text>
</comment>
<dbReference type="Pfam" id="PF00403">
    <property type="entry name" value="HMA"/>
    <property type="match status" value="1"/>
</dbReference>
<feature type="transmembrane region" description="Helical" evidence="9">
    <location>
        <begin position="886"/>
        <end position="909"/>
    </location>
</feature>
<dbReference type="PROSITE" id="PS50846">
    <property type="entry name" value="HMA_2"/>
    <property type="match status" value="1"/>
</dbReference>
<organism evidence="11 12">
    <name type="scientific">Cyphellophora attinorum</name>
    <dbReference type="NCBI Taxonomy" id="1664694"/>
    <lineage>
        <taxon>Eukaryota</taxon>
        <taxon>Fungi</taxon>
        <taxon>Dikarya</taxon>
        <taxon>Ascomycota</taxon>
        <taxon>Pezizomycotina</taxon>
        <taxon>Eurotiomycetes</taxon>
        <taxon>Chaetothyriomycetidae</taxon>
        <taxon>Chaetothyriales</taxon>
        <taxon>Cyphellophoraceae</taxon>
        <taxon>Cyphellophora</taxon>
    </lineage>
</organism>
<gene>
    <name evidence="11" type="ORF">AB675_1294</name>
</gene>
<feature type="region of interest" description="Disordered" evidence="8">
    <location>
        <begin position="763"/>
        <end position="782"/>
    </location>
</feature>
<name>A0A0N1HI59_9EURO</name>
<dbReference type="InterPro" id="IPR018303">
    <property type="entry name" value="ATPase_P-typ_P_site"/>
</dbReference>
<dbReference type="EMBL" id="LFJN01000037">
    <property type="protein sequence ID" value="KPI35685.1"/>
    <property type="molecule type" value="Genomic_DNA"/>
</dbReference>
<dbReference type="SUPFAM" id="SSF56784">
    <property type="entry name" value="HAD-like"/>
    <property type="match status" value="1"/>
</dbReference>
<dbReference type="PROSITE" id="PS00154">
    <property type="entry name" value="ATPASE_E1_E2"/>
    <property type="match status" value="1"/>
</dbReference>
<dbReference type="Gene3D" id="3.40.50.1000">
    <property type="entry name" value="HAD superfamily/HAD-like"/>
    <property type="match status" value="1"/>
</dbReference>
<sequence length="949" mass="100975">MACCIFTAYFMNRMIKACEVLNLNLIESHYNKFHDGPSDLDQETAGSDVVVSRISIDGMTCAACTTAIETAITALKGVQRVTVSLPLGRATIVHHSNQPTQHDLVATAENAGYRAKSGEPTAAENLQMTQQTLQLAKLKAALSSAMTLSSIVASLDWLGSISCLQSYRHVFQTATMILGVYIQLISASFIHKSAFSKTLTAPTMDTLISLSLLLGLALSFFNISLFGLDTAQTYFSSGSFLALVIIGGRYLDHLLRRQSAANLSGLYRLQIESSMARVRARAPSFITTTSSSSSTTSYSLSHPTPTTLIPCALLRPSDEIIIPPSTIIPTDSYIISGHSIIDTSTMTGESLPRKVGPGDFLMSGTRNLSYELVAVVATEQSQSALEMLVESIAGATESLSPSIDSDATTGSQEDYLLQNFVPSILALTLLSFMATLFFSPAHLTLPLKINIAASRAITVLASACPCALGLAAPSAVMAAVDVAFMRGIIVKDGLGTLKKVRALGRGGRLVCDKTGTLTRGELTVVRVEGDVSVGSIEENTGAVAGSGVGVGSGVVEAWQALLIAAAEKEEARRHPVAKAVWNWAFQMMDENTRVLLSAVDVKEYNSELGKGVSCSARIPRFRVDENEGVAETGGGNRAAERDMWHTIHIGTATFLAEHGIPLPNFPSRSTSHIAHRATVDEATTVHISLDLTHLTTLTLQDTLRDNAASVISTLKARYGMEITMLTGDVSAEAKRVSRELGIEVLSSRALPGEKADMVRKLKGTQGKGREVSEGNTTGKPRDRPMVAMLGDGLNDAAALAAADIGIYLSPDLVNTTANGGSIQDSTSTITLTSPNLSRLIDLLIIAQKTVNAARYMRLWAVWYNVVTVALALGLGERWGVRIDANVAGMMMAGSSVVVVGSALQFFLVYPVPYSDKVIPVGTPVAAHAIIEVDLSTSRVCRAIASYRPT</sequence>
<dbReference type="InterPro" id="IPR036412">
    <property type="entry name" value="HAD-like_sf"/>
</dbReference>
<keyword evidence="6 9" id="KW-1133">Transmembrane helix</keyword>
<evidence type="ECO:0000256" key="7">
    <source>
        <dbReference type="ARBA" id="ARBA00023136"/>
    </source>
</evidence>
<dbReference type="SUPFAM" id="SSF81653">
    <property type="entry name" value="Calcium ATPase, transduction domain A"/>
    <property type="match status" value="1"/>
</dbReference>
<dbReference type="GO" id="GO:0005507">
    <property type="term" value="F:copper ion binding"/>
    <property type="evidence" value="ECO:0007669"/>
    <property type="project" value="TreeGrafter"/>
</dbReference>
<feature type="transmembrane region" description="Helical" evidence="9">
    <location>
        <begin position="420"/>
        <end position="439"/>
    </location>
</feature>
<keyword evidence="4" id="KW-0479">Metal-binding</keyword>
<evidence type="ECO:0000259" key="10">
    <source>
        <dbReference type="PROSITE" id="PS50846"/>
    </source>
</evidence>
<dbReference type="CDD" id="cd00371">
    <property type="entry name" value="HMA"/>
    <property type="match status" value="1"/>
</dbReference>
<dbReference type="RefSeq" id="XP_017995648.1">
    <property type="nucleotide sequence ID" value="XM_018141173.1"/>
</dbReference>
<protein>
    <submittedName>
        <fullName evidence="11">Putative copper-transporting ATPase PacS</fullName>
    </submittedName>
</protein>
<evidence type="ECO:0000256" key="2">
    <source>
        <dbReference type="ARBA" id="ARBA00006024"/>
    </source>
</evidence>
<dbReference type="Proteomes" id="UP000038010">
    <property type="component" value="Unassembled WGS sequence"/>
</dbReference>
<dbReference type="STRING" id="1664694.A0A0N1HI59"/>
<evidence type="ECO:0000256" key="1">
    <source>
        <dbReference type="ARBA" id="ARBA00004370"/>
    </source>
</evidence>
<dbReference type="GO" id="GO:0055070">
    <property type="term" value="P:copper ion homeostasis"/>
    <property type="evidence" value="ECO:0007669"/>
    <property type="project" value="TreeGrafter"/>
</dbReference>
<dbReference type="GO" id="GO:0043682">
    <property type="term" value="F:P-type divalent copper transporter activity"/>
    <property type="evidence" value="ECO:0007669"/>
    <property type="project" value="TreeGrafter"/>
</dbReference>
<evidence type="ECO:0000256" key="5">
    <source>
        <dbReference type="ARBA" id="ARBA00022967"/>
    </source>
</evidence>
<evidence type="ECO:0000256" key="8">
    <source>
        <dbReference type="SAM" id="MobiDB-lite"/>
    </source>
</evidence>
<dbReference type="Gene3D" id="2.70.150.10">
    <property type="entry name" value="Calcium-transporting ATPase, cytoplasmic transduction domain A"/>
    <property type="match status" value="1"/>
</dbReference>
<dbReference type="InterPro" id="IPR008250">
    <property type="entry name" value="ATPase_P-typ_transduc_dom_A_sf"/>
</dbReference>
<accession>A0A0N1HI59</accession>
<dbReference type="InterPro" id="IPR023214">
    <property type="entry name" value="HAD_sf"/>
</dbReference>
<evidence type="ECO:0000313" key="12">
    <source>
        <dbReference type="Proteomes" id="UP000038010"/>
    </source>
</evidence>
<dbReference type="GO" id="GO:0000166">
    <property type="term" value="F:nucleotide binding"/>
    <property type="evidence" value="ECO:0007669"/>
    <property type="project" value="InterPro"/>
</dbReference>
<dbReference type="PRINTS" id="PR00119">
    <property type="entry name" value="CATATPASE"/>
</dbReference>
<dbReference type="InterPro" id="IPR017969">
    <property type="entry name" value="Heavy-metal-associated_CS"/>
</dbReference>
<evidence type="ECO:0000256" key="3">
    <source>
        <dbReference type="ARBA" id="ARBA00022692"/>
    </source>
</evidence>
<dbReference type="AlphaFoldDB" id="A0A0N1HI59"/>
<dbReference type="Pfam" id="PF00702">
    <property type="entry name" value="Hydrolase"/>
    <property type="match status" value="1"/>
</dbReference>
<evidence type="ECO:0000313" key="11">
    <source>
        <dbReference type="EMBL" id="KPI35685.1"/>
    </source>
</evidence>
<dbReference type="GeneID" id="28733053"/>
<dbReference type="InterPro" id="IPR036163">
    <property type="entry name" value="HMA_dom_sf"/>
</dbReference>
<keyword evidence="7 9" id="KW-0472">Membrane</keyword>
<evidence type="ECO:0000256" key="9">
    <source>
        <dbReference type="SAM" id="Phobius"/>
    </source>
</evidence>
<feature type="transmembrane region" description="Helical" evidence="9">
    <location>
        <begin position="855"/>
        <end position="874"/>
    </location>
</feature>
<dbReference type="GO" id="GO:0016020">
    <property type="term" value="C:membrane"/>
    <property type="evidence" value="ECO:0007669"/>
    <property type="project" value="UniProtKB-SubCell"/>
</dbReference>